<dbReference type="GO" id="GO:0016020">
    <property type="term" value="C:membrane"/>
    <property type="evidence" value="ECO:0007669"/>
    <property type="project" value="TreeGrafter"/>
</dbReference>
<dbReference type="PATRIC" id="fig|74704.6.peg.2763"/>
<evidence type="ECO:0000313" key="3">
    <source>
        <dbReference type="EMBL" id="KKI64311.1"/>
    </source>
</evidence>
<dbReference type="PANTHER" id="PTHR43798:SF31">
    <property type="entry name" value="AB HYDROLASE SUPERFAMILY PROTEIN YCLE"/>
    <property type="match status" value="1"/>
</dbReference>
<dbReference type="Pfam" id="PF00561">
    <property type="entry name" value="Abhydrolase_1"/>
    <property type="match status" value="1"/>
</dbReference>
<dbReference type="GeneID" id="58098387"/>
<dbReference type="InterPro" id="IPR000073">
    <property type="entry name" value="AB_hydrolase_1"/>
</dbReference>
<evidence type="ECO:0000313" key="4">
    <source>
        <dbReference type="Proteomes" id="UP000034455"/>
    </source>
</evidence>
<dbReference type="Proteomes" id="UP000034455">
    <property type="component" value="Unassembled WGS sequence"/>
</dbReference>
<dbReference type="Gene3D" id="3.40.50.1820">
    <property type="entry name" value="alpha/beta hydrolase"/>
    <property type="match status" value="1"/>
</dbReference>
<dbReference type="GO" id="GO:0016787">
    <property type="term" value="F:hydrolase activity"/>
    <property type="evidence" value="ECO:0007669"/>
    <property type="project" value="UniProtKB-KW"/>
</dbReference>
<reference evidence="3 4" key="1">
    <citation type="submission" date="2015-03" db="EMBL/GenBank/DDBJ databases">
        <title>Genome Assembly of Staphylococcus cohnii subsp. cohnii strain G22B2.</title>
        <authorList>
            <person name="Nair G."/>
            <person name="Kaur G."/>
            <person name="Khatri I."/>
            <person name="Singh N.K."/>
            <person name="Sathyabama S."/>
            <person name="Maurya S.K."/>
            <person name="Subramanian S."/>
            <person name="Agrewala J.N."/>
            <person name="Mayilraj S."/>
        </authorList>
    </citation>
    <scope>NUCLEOTIDE SEQUENCE [LARGE SCALE GENOMIC DNA]</scope>
    <source>
        <strain evidence="3 4">G22B2</strain>
    </source>
</reference>
<evidence type="ECO:0000259" key="2">
    <source>
        <dbReference type="Pfam" id="PF00561"/>
    </source>
</evidence>
<comment type="caution">
    <text evidence="3">The sequence shown here is derived from an EMBL/GenBank/DDBJ whole genome shotgun (WGS) entry which is preliminary data.</text>
</comment>
<dbReference type="PANTHER" id="PTHR43798">
    <property type="entry name" value="MONOACYLGLYCEROL LIPASE"/>
    <property type="match status" value="1"/>
</dbReference>
<protein>
    <submittedName>
        <fullName evidence="3">Putative hydrolase</fullName>
    </submittedName>
</protein>
<dbReference type="InterPro" id="IPR029058">
    <property type="entry name" value="AB_hydrolase_fold"/>
</dbReference>
<dbReference type="SUPFAM" id="SSF53474">
    <property type="entry name" value="alpha/beta-Hydrolases"/>
    <property type="match status" value="1"/>
</dbReference>
<proteinExistence type="predicted"/>
<accession>A0A0M2NX41</accession>
<dbReference type="EMBL" id="LAKJ01000009">
    <property type="protein sequence ID" value="KKI64311.1"/>
    <property type="molecule type" value="Genomic_DNA"/>
</dbReference>
<gene>
    <name evidence="3" type="ORF">UF66_2650</name>
</gene>
<sequence length="265" mass="30531">MNLFTTSDGIALNYKTSGEGKAIVMIHTAFDNFSVFNDLEPKFNKDYQVVLIDLRGHGYSDKPNEINFKTYAKDIKELLDYLYIHECSVIAHELGGSIAALFATQYPEIVSSLTMVNPTLLNDITPEERLYRKYSDKIRNWDDETQQKFLDKQLYYSKRKAKKFLKQVENTNSLSTKSEIEAVKQSFIDNNVMHYLKSLDLPTLIIVGQHGERTTIFEAKEVADYIGNTQFEVFEASGLYPFVEEKDKFISDVSRFIEQHLQIAS</sequence>
<organism evidence="3 4">
    <name type="scientific">Staphylococcus cohnii subsp. cohnii</name>
    <dbReference type="NCBI Taxonomy" id="74704"/>
    <lineage>
        <taxon>Bacteria</taxon>
        <taxon>Bacillati</taxon>
        <taxon>Bacillota</taxon>
        <taxon>Bacilli</taxon>
        <taxon>Bacillales</taxon>
        <taxon>Staphylococcaceae</taxon>
        <taxon>Staphylococcus</taxon>
        <taxon>Staphylococcus cohnii species complex</taxon>
    </lineage>
</organism>
<name>A0A0M2NX41_STACC</name>
<keyword evidence="1 3" id="KW-0378">Hydrolase</keyword>
<dbReference type="InterPro" id="IPR050266">
    <property type="entry name" value="AB_hydrolase_sf"/>
</dbReference>
<dbReference type="AlphaFoldDB" id="A0A0M2NX41"/>
<dbReference type="RefSeq" id="WP_019468425.1">
    <property type="nucleotide sequence ID" value="NZ_BKAS01000011.1"/>
</dbReference>
<evidence type="ECO:0000256" key="1">
    <source>
        <dbReference type="ARBA" id="ARBA00022801"/>
    </source>
</evidence>
<dbReference type="PRINTS" id="PR00111">
    <property type="entry name" value="ABHYDROLASE"/>
</dbReference>
<feature type="domain" description="AB hydrolase-1" evidence="2">
    <location>
        <begin position="22"/>
        <end position="244"/>
    </location>
</feature>